<evidence type="ECO:0000313" key="2">
    <source>
        <dbReference type="Proteomes" id="UP000274822"/>
    </source>
</evidence>
<name>A0A433P623_9FUNG</name>
<dbReference type="AlphaFoldDB" id="A0A433P623"/>
<organism evidence="1 2">
    <name type="scientific">Jimgerdemannia flammicorona</name>
    <dbReference type="NCBI Taxonomy" id="994334"/>
    <lineage>
        <taxon>Eukaryota</taxon>
        <taxon>Fungi</taxon>
        <taxon>Fungi incertae sedis</taxon>
        <taxon>Mucoromycota</taxon>
        <taxon>Mucoromycotina</taxon>
        <taxon>Endogonomycetes</taxon>
        <taxon>Endogonales</taxon>
        <taxon>Endogonaceae</taxon>
        <taxon>Jimgerdemannia</taxon>
    </lineage>
</organism>
<proteinExistence type="predicted"/>
<keyword evidence="2" id="KW-1185">Reference proteome</keyword>
<comment type="caution">
    <text evidence="1">The sequence shown here is derived from an EMBL/GenBank/DDBJ whole genome shotgun (WGS) entry which is preliminary data.</text>
</comment>
<feature type="non-terminal residue" evidence="1">
    <location>
        <position position="71"/>
    </location>
</feature>
<dbReference type="EMBL" id="RBNJ01031518">
    <property type="protein sequence ID" value="RUS12996.1"/>
    <property type="molecule type" value="Genomic_DNA"/>
</dbReference>
<accession>A0A433P623</accession>
<sequence>MDYLGLVWNAYAYILIHKMYDMGTRLYSTGAQCVVPVPVDDLFDALADHCPRLPCFTRLILVGLFEAWCGG</sequence>
<evidence type="ECO:0000313" key="1">
    <source>
        <dbReference type="EMBL" id="RUS12996.1"/>
    </source>
</evidence>
<protein>
    <submittedName>
        <fullName evidence="1">Uncharacterized protein</fullName>
    </submittedName>
</protein>
<gene>
    <name evidence="1" type="ORF">BC938DRAFT_478220</name>
</gene>
<dbReference type="Proteomes" id="UP000274822">
    <property type="component" value="Unassembled WGS sequence"/>
</dbReference>
<reference evidence="1 2" key="1">
    <citation type="journal article" date="2018" name="New Phytol.">
        <title>Phylogenomics of Endogonaceae and evolution of mycorrhizas within Mucoromycota.</title>
        <authorList>
            <person name="Chang Y."/>
            <person name="Desiro A."/>
            <person name="Na H."/>
            <person name="Sandor L."/>
            <person name="Lipzen A."/>
            <person name="Clum A."/>
            <person name="Barry K."/>
            <person name="Grigoriev I.V."/>
            <person name="Martin F.M."/>
            <person name="Stajich J.E."/>
            <person name="Smith M.E."/>
            <person name="Bonito G."/>
            <person name="Spatafora J.W."/>
        </authorList>
    </citation>
    <scope>NUCLEOTIDE SEQUENCE [LARGE SCALE GENOMIC DNA]</scope>
    <source>
        <strain evidence="1 2">AD002</strain>
    </source>
</reference>